<organism evidence="1 2">
    <name type="scientific">Oryza sativa subsp. japonica</name>
    <name type="common">Rice</name>
    <dbReference type="NCBI Taxonomy" id="39947"/>
    <lineage>
        <taxon>Eukaryota</taxon>
        <taxon>Viridiplantae</taxon>
        <taxon>Streptophyta</taxon>
        <taxon>Embryophyta</taxon>
        <taxon>Tracheophyta</taxon>
        <taxon>Spermatophyta</taxon>
        <taxon>Magnoliopsida</taxon>
        <taxon>Liliopsida</taxon>
        <taxon>Poales</taxon>
        <taxon>Poaceae</taxon>
        <taxon>BOP clade</taxon>
        <taxon>Oryzoideae</taxon>
        <taxon>Oryzeae</taxon>
        <taxon>Oryzinae</taxon>
        <taxon>Oryza</taxon>
        <taxon>Oryza sativa</taxon>
    </lineage>
</organism>
<dbReference type="AlphaFoldDB" id="A0A0N7KNZ0"/>
<name>A0A0N7KNZ0_ORYSJ</name>
<gene>
    <name evidence="1" type="ordered locus">Os07g0650000</name>
</gene>
<dbReference type="EMBL" id="AP008213">
    <property type="protein sequence ID" value="BAF22396.1"/>
    <property type="molecule type" value="Genomic_DNA"/>
</dbReference>
<protein>
    <submittedName>
        <fullName evidence="1">Os07g0650000 protein</fullName>
    </submittedName>
</protein>
<reference evidence="2" key="2">
    <citation type="journal article" date="2008" name="Nucleic Acids Res.">
        <title>The rice annotation project database (RAP-DB): 2008 update.</title>
        <authorList>
            <consortium name="The rice annotation project (RAP)"/>
        </authorList>
    </citation>
    <scope>GENOME REANNOTATION</scope>
    <source>
        <strain evidence="2">cv. Nipponbare</strain>
    </source>
</reference>
<sequence>MHKNRITGRKNDILRQQGLFTIEVMHRNCNLVIVTMITAVRSNAKYFLNAGNLSGWGIDVSRNRQGTNNRIAARGLHSDTALSCGSPNSLRITGHTSLATTNRDMVIPRVINGVTFTGPR</sequence>
<proteinExistence type="predicted"/>
<reference evidence="1 2" key="1">
    <citation type="journal article" date="2005" name="Nature">
        <title>The map-based sequence of the rice genome.</title>
        <authorList>
            <consortium name="International rice genome sequencing project (IRGSP)"/>
            <person name="Matsumoto T."/>
            <person name="Wu J."/>
            <person name="Kanamori H."/>
            <person name="Katayose Y."/>
            <person name="Fujisawa M."/>
            <person name="Namiki N."/>
            <person name="Mizuno H."/>
            <person name="Yamamoto K."/>
            <person name="Antonio B.A."/>
            <person name="Baba T."/>
            <person name="Sakata K."/>
            <person name="Nagamura Y."/>
            <person name="Aoki H."/>
            <person name="Arikawa K."/>
            <person name="Arita K."/>
            <person name="Bito T."/>
            <person name="Chiden Y."/>
            <person name="Fujitsuka N."/>
            <person name="Fukunaka R."/>
            <person name="Hamada M."/>
            <person name="Harada C."/>
            <person name="Hayashi A."/>
            <person name="Hijishita S."/>
            <person name="Honda M."/>
            <person name="Hosokawa S."/>
            <person name="Ichikawa Y."/>
            <person name="Idonuma A."/>
            <person name="Iijima M."/>
            <person name="Ikeda M."/>
            <person name="Ikeno M."/>
            <person name="Ito K."/>
            <person name="Ito S."/>
            <person name="Ito T."/>
            <person name="Ito Y."/>
            <person name="Ito Y."/>
            <person name="Iwabuchi A."/>
            <person name="Kamiya K."/>
            <person name="Karasawa W."/>
            <person name="Kurita K."/>
            <person name="Katagiri S."/>
            <person name="Kikuta A."/>
            <person name="Kobayashi H."/>
            <person name="Kobayashi N."/>
            <person name="Machita K."/>
            <person name="Maehara T."/>
            <person name="Masukawa M."/>
            <person name="Mizubayashi T."/>
            <person name="Mukai Y."/>
            <person name="Nagasaki H."/>
            <person name="Nagata Y."/>
            <person name="Naito S."/>
            <person name="Nakashima M."/>
            <person name="Nakama Y."/>
            <person name="Nakamichi Y."/>
            <person name="Nakamura M."/>
            <person name="Meguro A."/>
            <person name="Negishi M."/>
            <person name="Ohta I."/>
            <person name="Ohta T."/>
            <person name="Okamoto M."/>
            <person name="Ono N."/>
            <person name="Saji S."/>
            <person name="Sakaguchi M."/>
            <person name="Sakai K."/>
            <person name="Shibata M."/>
            <person name="Shimokawa T."/>
            <person name="Song J."/>
            <person name="Takazaki Y."/>
            <person name="Terasawa K."/>
            <person name="Tsugane M."/>
            <person name="Tsuji K."/>
            <person name="Ueda S."/>
            <person name="Waki K."/>
            <person name="Yamagata H."/>
            <person name="Yamamoto M."/>
            <person name="Yamamoto S."/>
            <person name="Yamane H."/>
            <person name="Yoshiki S."/>
            <person name="Yoshihara R."/>
            <person name="Yukawa K."/>
            <person name="Zhong H."/>
            <person name="Yano M."/>
            <person name="Yuan Q."/>
            <person name="Ouyang S."/>
            <person name="Liu J."/>
            <person name="Jones K.M."/>
            <person name="Gansberger K."/>
            <person name="Moffat K."/>
            <person name="Hill J."/>
            <person name="Bera J."/>
            <person name="Fadrosh D."/>
            <person name="Jin S."/>
            <person name="Johri S."/>
            <person name="Kim M."/>
            <person name="Overton L."/>
            <person name="Reardon M."/>
            <person name="Tsitrin T."/>
            <person name="Vuong H."/>
            <person name="Weaver B."/>
            <person name="Ciecko A."/>
            <person name="Tallon L."/>
            <person name="Jackson J."/>
            <person name="Pai G."/>
            <person name="Aken S.V."/>
            <person name="Utterback T."/>
            <person name="Reidmuller S."/>
            <person name="Feldblyum T."/>
            <person name="Hsiao J."/>
            <person name="Zismann V."/>
            <person name="Iobst S."/>
            <person name="de Vazeille A.R."/>
            <person name="Buell C.R."/>
            <person name="Ying K."/>
            <person name="Li Y."/>
            <person name="Lu T."/>
            <person name="Huang Y."/>
            <person name="Zhao Q."/>
            <person name="Feng Q."/>
            <person name="Zhang L."/>
            <person name="Zhu J."/>
            <person name="Weng Q."/>
            <person name="Mu J."/>
            <person name="Lu Y."/>
            <person name="Fan D."/>
            <person name="Liu Y."/>
            <person name="Guan J."/>
            <person name="Zhang Y."/>
            <person name="Yu S."/>
            <person name="Liu X."/>
            <person name="Zhang Y."/>
            <person name="Hong G."/>
            <person name="Han B."/>
            <person name="Choisne N."/>
            <person name="Demange N."/>
            <person name="Orjeda G."/>
            <person name="Samain S."/>
            <person name="Cattolico L."/>
            <person name="Pelletier E."/>
            <person name="Couloux A."/>
            <person name="Segurens B."/>
            <person name="Wincker P."/>
            <person name="D'Hont A."/>
            <person name="Scarpelli C."/>
            <person name="Weissenbach J."/>
            <person name="Salanoubat M."/>
            <person name="Quetier F."/>
            <person name="Yu Y."/>
            <person name="Kim H.R."/>
            <person name="Rambo T."/>
            <person name="Currie J."/>
            <person name="Collura K."/>
            <person name="Luo M."/>
            <person name="Yang T."/>
            <person name="Ammiraju J.S.S."/>
            <person name="Engler F."/>
            <person name="Soderlund C."/>
            <person name="Wing R.A."/>
            <person name="Palmer L.E."/>
            <person name="de la Bastide M."/>
            <person name="Spiegel L."/>
            <person name="Nascimento L."/>
            <person name="Zutavern T."/>
            <person name="O'Shaughnessy A."/>
            <person name="Dike S."/>
            <person name="Dedhia N."/>
            <person name="Preston R."/>
            <person name="Balija V."/>
            <person name="McCombie W.R."/>
            <person name="Chow T."/>
            <person name="Chen H."/>
            <person name="Chung M."/>
            <person name="Chen C."/>
            <person name="Shaw J."/>
            <person name="Wu H."/>
            <person name="Hsiao K."/>
            <person name="Chao Y."/>
            <person name="Chu M."/>
            <person name="Cheng C."/>
            <person name="Hour A."/>
            <person name="Lee P."/>
            <person name="Lin S."/>
            <person name="Lin Y."/>
            <person name="Liou J."/>
            <person name="Liu S."/>
            <person name="Hsing Y."/>
            <person name="Raghuvanshi S."/>
            <person name="Mohanty A."/>
            <person name="Bharti A.K."/>
            <person name="Gaur A."/>
            <person name="Gupta V."/>
            <person name="Kumar D."/>
            <person name="Ravi V."/>
            <person name="Vij S."/>
            <person name="Kapur A."/>
            <person name="Khurana P."/>
            <person name="Khurana P."/>
            <person name="Khurana J.P."/>
            <person name="Tyagi A.K."/>
            <person name="Gaikwad K."/>
            <person name="Singh A."/>
            <person name="Dalal V."/>
            <person name="Srivastava S."/>
            <person name="Dixit A."/>
            <person name="Pal A.K."/>
            <person name="Ghazi I.A."/>
            <person name="Yadav M."/>
            <person name="Pandit A."/>
            <person name="Bhargava A."/>
            <person name="Sureshbabu K."/>
            <person name="Batra K."/>
            <person name="Sharma T.R."/>
            <person name="Mohapatra T."/>
            <person name="Singh N.K."/>
            <person name="Messing J."/>
            <person name="Nelson A.B."/>
            <person name="Fuks G."/>
            <person name="Kavchok S."/>
            <person name="Keizer G."/>
            <person name="Linton E."/>
            <person name="Llaca V."/>
            <person name="Song R."/>
            <person name="Tanyolac B."/>
            <person name="Young S."/>
            <person name="Ho-Il K."/>
            <person name="Hahn J.H."/>
            <person name="Sangsakoo G."/>
            <person name="Vanavichit A."/>
            <person name="de Mattos Luiz.A.T."/>
            <person name="Zimmer P.D."/>
            <person name="Malone G."/>
            <person name="Dellagostin O."/>
            <person name="de Oliveira A.C."/>
            <person name="Bevan M."/>
            <person name="Bancroft I."/>
            <person name="Minx P."/>
            <person name="Cordum H."/>
            <person name="Wilson R."/>
            <person name="Cheng Z."/>
            <person name="Jin W."/>
            <person name="Jiang J."/>
            <person name="Leong S.A."/>
            <person name="Iwama H."/>
            <person name="Gojobori T."/>
            <person name="Itoh T."/>
            <person name="Niimura Y."/>
            <person name="Fujii Y."/>
            <person name="Habara T."/>
            <person name="Sakai H."/>
            <person name="Sato Y."/>
            <person name="Wilson G."/>
            <person name="Kumar K."/>
            <person name="McCouch S."/>
            <person name="Juretic N."/>
            <person name="Hoen D."/>
            <person name="Wright S."/>
            <person name="Bruskiewich R."/>
            <person name="Bureau T."/>
            <person name="Miyao A."/>
            <person name="Hirochika H."/>
            <person name="Nishikawa T."/>
            <person name="Kadowaki K."/>
            <person name="Sugiura M."/>
            <person name="Burr B."/>
            <person name="Sasaki T."/>
        </authorList>
    </citation>
    <scope>NUCLEOTIDE SEQUENCE [LARGE SCALE GENOMIC DNA]</scope>
    <source>
        <strain evidence="2">cv. Nipponbare</strain>
    </source>
</reference>
<dbReference type="Proteomes" id="UP000000763">
    <property type="component" value="Chromosome 7"/>
</dbReference>
<evidence type="ECO:0000313" key="2">
    <source>
        <dbReference type="Proteomes" id="UP000000763"/>
    </source>
</evidence>
<evidence type="ECO:0000313" key="1">
    <source>
        <dbReference type="EMBL" id="BAF22396.1"/>
    </source>
</evidence>
<dbReference type="KEGG" id="dosa:Os07g0650000"/>
<accession>A0A0N7KNZ0</accession>
<dbReference type="Gramene" id="Os07t0650000-01">
    <property type="protein sequence ID" value="Os07t0650000-01"/>
    <property type="gene ID" value="Os07g0650000"/>
</dbReference>